<dbReference type="Gene3D" id="1.10.8.60">
    <property type="match status" value="1"/>
</dbReference>
<proteinExistence type="inferred from homology"/>
<dbReference type="OrthoDB" id="9803641at2"/>
<comment type="subcellular location">
    <subcellularLocation>
        <location evidence="1 14">Cytoplasm</location>
    </subcellularLocation>
</comment>
<dbReference type="CDD" id="cd00009">
    <property type="entry name" value="AAA"/>
    <property type="match status" value="1"/>
</dbReference>
<accession>A0A430KLL4</accession>
<dbReference type="Pfam" id="PF00004">
    <property type="entry name" value="AAA"/>
    <property type="match status" value="1"/>
</dbReference>
<dbReference type="InterPro" id="IPR019489">
    <property type="entry name" value="Clp_ATPase_C"/>
</dbReference>
<reference evidence="16 17" key="1">
    <citation type="submission" date="2018-11" db="EMBL/GenBank/DDBJ databases">
        <title>The draft genome sequence of Amphritea opalescens ANRC-JH13T.</title>
        <authorList>
            <person name="Fang Z."/>
            <person name="Zhang Y."/>
            <person name="Han X."/>
        </authorList>
    </citation>
    <scope>NUCLEOTIDE SEQUENCE [LARGE SCALE GENOMIC DNA]</scope>
    <source>
        <strain evidence="16 17">ANRC-JH13</strain>
    </source>
</reference>
<evidence type="ECO:0000256" key="9">
    <source>
        <dbReference type="ARBA" id="ARBA00023054"/>
    </source>
</evidence>
<dbReference type="SUPFAM" id="SSF81923">
    <property type="entry name" value="Double Clp-N motif"/>
    <property type="match status" value="1"/>
</dbReference>
<protein>
    <recommendedName>
        <fullName evidence="3 14">Chaperone protein ClpB</fullName>
    </recommendedName>
</protein>
<dbReference type="GO" id="GO:0005524">
    <property type="term" value="F:ATP binding"/>
    <property type="evidence" value="ECO:0007669"/>
    <property type="project" value="UniProtKB-UniRule"/>
</dbReference>
<keyword evidence="8 14" id="KW-0346">Stress response</keyword>
<dbReference type="PROSITE" id="PS00870">
    <property type="entry name" value="CLPAB_1"/>
    <property type="match status" value="1"/>
</dbReference>
<dbReference type="PROSITE" id="PS51903">
    <property type="entry name" value="CLP_R"/>
    <property type="match status" value="1"/>
</dbReference>
<evidence type="ECO:0000256" key="10">
    <source>
        <dbReference type="ARBA" id="ARBA00023186"/>
    </source>
</evidence>
<dbReference type="FunFam" id="3.40.50.300:FF:000010">
    <property type="entry name" value="Chaperone clpB 1, putative"/>
    <property type="match status" value="1"/>
</dbReference>
<evidence type="ECO:0000256" key="7">
    <source>
        <dbReference type="ARBA" id="ARBA00022840"/>
    </source>
</evidence>
<keyword evidence="10 13" id="KW-0143">Chaperone</keyword>
<dbReference type="Pfam" id="PF10431">
    <property type="entry name" value="ClpB_D2-small"/>
    <property type="match status" value="1"/>
</dbReference>
<evidence type="ECO:0000259" key="15">
    <source>
        <dbReference type="PROSITE" id="PS51903"/>
    </source>
</evidence>
<keyword evidence="5 12" id="KW-0677">Repeat</keyword>
<feature type="coiled-coil region" evidence="14">
    <location>
        <begin position="412"/>
        <end position="492"/>
    </location>
</feature>
<dbReference type="CDD" id="cd19499">
    <property type="entry name" value="RecA-like_ClpB_Hsp104-like"/>
    <property type="match status" value="1"/>
</dbReference>
<dbReference type="AlphaFoldDB" id="A0A430KLL4"/>
<dbReference type="NCBIfam" id="NF008118">
    <property type="entry name" value="PRK10865.1"/>
    <property type="match status" value="1"/>
</dbReference>
<dbReference type="FunFam" id="1.10.1780.10:FF:000003">
    <property type="entry name" value="ATP-dependent chaperone ClpB"/>
    <property type="match status" value="1"/>
</dbReference>
<gene>
    <name evidence="14 16" type="primary">clpB</name>
    <name evidence="16" type="ORF">EH243_17815</name>
</gene>
<keyword evidence="7 13" id="KW-0067">ATP-binding</keyword>
<dbReference type="GO" id="GO:0034605">
    <property type="term" value="P:cellular response to heat"/>
    <property type="evidence" value="ECO:0007669"/>
    <property type="project" value="TreeGrafter"/>
</dbReference>
<dbReference type="SUPFAM" id="SSF52540">
    <property type="entry name" value="P-loop containing nucleoside triphosphate hydrolases"/>
    <property type="match status" value="2"/>
</dbReference>
<dbReference type="GO" id="GO:0042026">
    <property type="term" value="P:protein refolding"/>
    <property type="evidence" value="ECO:0007669"/>
    <property type="project" value="UniProtKB-UniRule"/>
</dbReference>
<comment type="subunit">
    <text evidence="11">Homohexamer. The oligomerization is ATP-dependent.</text>
</comment>
<dbReference type="PANTHER" id="PTHR11638:SF18">
    <property type="entry name" value="HEAT SHOCK PROTEIN 104"/>
    <property type="match status" value="1"/>
</dbReference>
<organism evidence="16 17">
    <name type="scientific">Amphritea opalescens</name>
    <dbReference type="NCBI Taxonomy" id="2490544"/>
    <lineage>
        <taxon>Bacteria</taxon>
        <taxon>Pseudomonadati</taxon>
        <taxon>Pseudomonadota</taxon>
        <taxon>Gammaproteobacteria</taxon>
        <taxon>Oceanospirillales</taxon>
        <taxon>Oceanospirillaceae</taxon>
        <taxon>Amphritea</taxon>
    </lineage>
</organism>
<dbReference type="EMBL" id="RQXW01000025">
    <property type="protein sequence ID" value="RTE64370.1"/>
    <property type="molecule type" value="Genomic_DNA"/>
</dbReference>
<dbReference type="SMART" id="SM00382">
    <property type="entry name" value="AAA"/>
    <property type="match status" value="2"/>
</dbReference>
<dbReference type="InterPro" id="IPR036628">
    <property type="entry name" value="Clp_N_dom_sf"/>
</dbReference>
<dbReference type="InterPro" id="IPR004176">
    <property type="entry name" value="Clp_R_N"/>
</dbReference>
<dbReference type="InterPro" id="IPR028299">
    <property type="entry name" value="ClpA/B_CS2"/>
</dbReference>
<dbReference type="InterPro" id="IPR050130">
    <property type="entry name" value="ClpA_ClpB"/>
</dbReference>
<dbReference type="Gene3D" id="3.40.50.300">
    <property type="entry name" value="P-loop containing nucleotide triphosphate hydrolases"/>
    <property type="match status" value="3"/>
</dbReference>
<dbReference type="PANTHER" id="PTHR11638">
    <property type="entry name" value="ATP-DEPENDENT CLP PROTEASE"/>
    <property type="match status" value="1"/>
</dbReference>
<sequence length="858" mass="95880">MQPERFTSKLQSALADAQSLAVGKDHNYIEPVHLLLALLDQQGGSIKPLLAKSGADVNQIASSAQKLFGELAQVTNNDGEVRFSPAMGKLFNLTDKLAQQRGDQYIASELFLLAMLEDKSGVGKLLKAAAVTKQQLEQAITEMRGGDNVNDPNAEENRQALDKFTVDLTAKAESGKLDPVIGRDDEIRRTIQVLQRRTKNNPVLIGEPGVGKTAIVEGLAQRIINGEVPEGLKNKRVLSLDMGSLIAGAKFRGEFEERLKSVLNELSKQEGQVILFIDELHTMVGAGKGEGSMDAGNMLKPALARGELHCVGATTLDEYRQYVEKDAALERRFQKVMVNEPSEEDTIAILRGLKERYEIHHGVDITDSAIIAAAKLSQRYITDRQLPDKAIDLIDEAGSRIRMEIDSKPESLDRLERRLIQLKMEREALKKEKDQAAIKRLEELQSNIESIEKEYSDLEEIWKAEKVMLQGSQQIKEKLEQARTELEQATRSGDLSRMSELQYGVIPELEKQLQAAADVEDEPQKYQLLRNRVGEEEVAEVVSRWTGIPVSKMLEGEREKLLRMEDELHKQVIGQQEAVRAVSNAVRRSRAGLSDPNRPNGSFLFLGPTGVGKTELCKALAGFLFDTEEAMVRIDMSEFMEKHSVARLIGAPPGYVGYEEGGYLTEAVRRKPYSVLLLDEVEKAHPDVFNILLQVLEDGRLTDGQGRTVDFRNTIVVMTSNLGSDLIQNFSDDDDYDLMQSAVMEVVGNHFRPEVINRIDEVVVFHSLRKDQVRGIAEIQLNRLRERLTERELTLTLTPTAMDKLVDVGFEPIYGARPLKRAIQQWIENPLAQELLAGKYLPGSEIGVDVEAGKFVFR</sequence>
<evidence type="ECO:0000256" key="11">
    <source>
        <dbReference type="ARBA" id="ARBA00026057"/>
    </source>
</evidence>
<keyword evidence="4 14" id="KW-0963">Cytoplasm</keyword>
<evidence type="ECO:0000256" key="12">
    <source>
        <dbReference type="PROSITE-ProRule" id="PRU01251"/>
    </source>
</evidence>
<dbReference type="RefSeq" id="WP_126160009.1">
    <property type="nucleotide sequence ID" value="NZ_RQXW01000025.1"/>
</dbReference>
<evidence type="ECO:0000256" key="5">
    <source>
        <dbReference type="ARBA" id="ARBA00022737"/>
    </source>
</evidence>
<evidence type="ECO:0000256" key="4">
    <source>
        <dbReference type="ARBA" id="ARBA00022490"/>
    </source>
</evidence>
<dbReference type="GO" id="GO:0005829">
    <property type="term" value="C:cytosol"/>
    <property type="evidence" value="ECO:0007669"/>
    <property type="project" value="UniProtKB-ARBA"/>
</dbReference>
<dbReference type="PRINTS" id="PR00300">
    <property type="entry name" value="CLPPROTEASEA"/>
</dbReference>
<dbReference type="Pfam" id="PF17871">
    <property type="entry name" value="AAA_lid_9"/>
    <property type="match status" value="1"/>
</dbReference>
<evidence type="ECO:0000256" key="14">
    <source>
        <dbReference type="RuleBase" id="RU362034"/>
    </source>
</evidence>
<comment type="function">
    <text evidence="14">Part of a stress-induced multi-chaperone system, it is involved in the recovery of the cell from heat-induced damage, in cooperation with DnaK, DnaJ and GrpE.</text>
</comment>
<comment type="subunit">
    <text evidence="14">Homohexamer; The oligomerization is ATP-dependent.</text>
</comment>
<dbReference type="Pfam" id="PF07724">
    <property type="entry name" value="AAA_2"/>
    <property type="match status" value="1"/>
</dbReference>
<keyword evidence="9 14" id="KW-0175">Coiled coil</keyword>
<name>A0A430KLL4_9GAMM</name>
<evidence type="ECO:0000256" key="6">
    <source>
        <dbReference type="ARBA" id="ARBA00022741"/>
    </source>
</evidence>
<keyword evidence="6 13" id="KW-0547">Nucleotide-binding</keyword>
<dbReference type="Proteomes" id="UP000283087">
    <property type="component" value="Unassembled WGS sequence"/>
</dbReference>
<dbReference type="GO" id="GO:0042802">
    <property type="term" value="F:identical protein binding"/>
    <property type="evidence" value="ECO:0007669"/>
    <property type="project" value="UniProtKB-ARBA"/>
</dbReference>
<dbReference type="InterPro" id="IPR027417">
    <property type="entry name" value="P-loop_NTPase"/>
</dbReference>
<comment type="caution">
    <text evidence="16">The sequence shown here is derived from an EMBL/GenBank/DDBJ whole genome shotgun (WGS) entry which is preliminary data.</text>
</comment>
<comment type="similarity">
    <text evidence="2 13">Belongs to the ClpA/ClpB family.</text>
</comment>
<dbReference type="InterPro" id="IPR001270">
    <property type="entry name" value="ClpA/B"/>
</dbReference>
<dbReference type="InterPro" id="IPR003593">
    <property type="entry name" value="AAA+_ATPase"/>
</dbReference>
<evidence type="ECO:0000256" key="8">
    <source>
        <dbReference type="ARBA" id="ARBA00023016"/>
    </source>
</evidence>
<feature type="domain" description="Clp R" evidence="15">
    <location>
        <begin position="3"/>
        <end position="146"/>
    </location>
</feature>
<dbReference type="InterPro" id="IPR017730">
    <property type="entry name" value="Chaperonin_ClpB"/>
</dbReference>
<dbReference type="SMART" id="SM01086">
    <property type="entry name" value="ClpB_D2-small"/>
    <property type="match status" value="1"/>
</dbReference>
<dbReference type="Pfam" id="PF02861">
    <property type="entry name" value="Clp_N"/>
    <property type="match status" value="1"/>
</dbReference>
<evidence type="ECO:0000313" key="16">
    <source>
        <dbReference type="EMBL" id="RTE64370.1"/>
    </source>
</evidence>
<dbReference type="PROSITE" id="PS00871">
    <property type="entry name" value="CLPAB_2"/>
    <property type="match status" value="1"/>
</dbReference>
<dbReference type="GO" id="GO:0016887">
    <property type="term" value="F:ATP hydrolysis activity"/>
    <property type="evidence" value="ECO:0007669"/>
    <property type="project" value="InterPro"/>
</dbReference>
<evidence type="ECO:0000256" key="13">
    <source>
        <dbReference type="RuleBase" id="RU004432"/>
    </source>
</evidence>
<evidence type="ECO:0000256" key="3">
    <source>
        <dbReference type="ARBA" id="ARBA00017574"/>
    </source>
</evidence>
<dbReference type="InterPro" id="IPR003959">
    <property type="entry name" value="ATPase_AAA_core"/>
</dbReference>
<evidence type="ECO:0000313" key="17">
    <source>
        <dbReference type="Proteomes" id="UP000283087"/>
    </source>
</evidence>
<dbReference type="InterPro" id="IPR041546">
    <property type="entry name" value="ClpA/ClpB_AAA_lid"/>
</dbReference>
<dbReference type="Gene3D" id="1.10.1780.10">
    <property type="entry name" value="Clp, N-terminal domain"/>
    <property type="match status" value="1"/>
</dbReference>
<dbReference type="FunFam" id="3.40.50.300:FF:000025">
    <property type="entry name" value="ATP-dependent Clp protease subunit"/>
    <property type="match status" value="1"/>
</dbReference>
<dbReference type="NCBIfam" id="TIGR03346">
    <property type="entry name" value="chaperone_ClpB"/>
    <property type="match status" value="1"/>
</dbReference>
<evidence type="ECO:0000256" key="2">
    <source>
        <dbReference type="ARBA" id="ARBA00008675"/>
    </source>
</evidence>
<dbReference type="InterPro" id="IPR018368">
    <property type="entry name" value="ClpA/B_CS1"/>
</dbReference>
<dbReference type="FunFam" id="1.10.8.60:FF:000017">
    <property type="entry name" value="ATP-dependent chaperone ClpB"/>
    <property type="match status" value="1"/>
</dbReference>
<evidence type="ECO:0000256" key="1">
    <source>
        <dbReference type="ARBA" id="ARBA00004496"/>
    </source>
</evidence>
<dbReference type="FunFam" id="3.40.50.300:FF:000120">
    <property type="entry name" value="ATP-dependent chaperone ClpB"/>
    <property type="match status" value="1"/>
</dbReference>
<keyword evidence="17" id="KW-1185">Reference proteome</keyword>